<dbReference type="OrthoDB" id="9812656at2"/>
<dbReference type="PANTHER" id="PTHR21366">
    <property type="entry name" value="GLYOXALASE FAMILY PROTEIN"/>
    <property type="match status" value="1"/>
</dbReference>
<gene>
    <name evidence="2" type="ORF">KIN_08200</name>
</gene>
<organism evidence="2 3">
    <name type="scientific">Litoreibacter roseus</name>
    <dbReference type="NCBI Taxonomy" id="2601869"/>
    <lineage>
        <taxon>Bacteria</taxon>
        <taxon>Pseudomonadati</taxon>
        <taxon>Pseudomonadota</taxon>
        <taxon>Alphaproteobacteria</taxon>
        <taxon>Rhodobacterales</taxon>
        <taxon>Roseobacteraceae</taxon>
        <taxon>Litoreibacter</taxon>
    </lineage>
</organism>
<keyword evidence="3" id="KW-1185">Reference proteome</keyword>
<dbReference type="AlphaFoldDB" id="A0A6N6JC69"/>
<comment type="caution">
    <text evidence="2">The sequence shown here is derived from an EMBL/GenBank/DDBJ whole genome shotgun (WGS) entry which is preliminary data.</text>
</comment>
<dbReference type="InterPro" id="IPR037523">
    <property type="entry name" value="VOC_core"/>
</dbReference>
<dbReference type="RefSeq" id="WP_159804652.1">
    <property type="nucleotide sequence ID" value="NZ_BLJE01000001.1"/>
</dbReference>
<name>A0A6N6JC69_9RHOB</name>
<dbReference type="Proteomes" id="UP000436822">
    <property type="component" value="Unassembled WGS sequence"/>
</dbReference>
<dbReference type="SUPFAM" id="SSF54593">
    <property type="entry name" value="Glyoxalase/Bleomycin resistance protein/Dihydroxybiphenyl dioxygenase"/>
    <property type="match status" value="1"/>
</dbReference>
<evidence type="ECO:0000259" key="1">
    <source>
        <dbReference type="PROSITE" id="PS51819"/>
    </source>
</evidence>
<protein>
    <recommendedName>
        <fullName evidence="1">VOC domain-containing protein</fullName>
    </recommendedName>
</protein>
<proteinExistence type="predicted"/>
<reference evidence="2 3" key="1">
    <citation type="submission" date="2019-12" db="EMBL/GenBank/DDBJ databases">
        <title>Litoreibacter badius sp. nov., a novel bacteriochlorophyll a-containing bacterium in the genus Litoreibacter.</title>
        <authorList>
            <person name="Kanamuro M."/>
            <person name="Takabe Y."/>
            <person name="Mori K."/>
            <person name="Takaichi S."/>
            <person name="Hanada S."/>
        </authorList>
    </citation>
    <scope>NUCLEOTIDE SEQUENCE [LARGE SCALE GENOMIC DNA]</scope>
    <source>
        <strain evidence="2 3">K6</strain>
    </source>
</reference>
<dbReference type="Pfam" id="PF00903">
    <property type="entry name" value="Glyoxalase"/>
    <property type="match status" value="1"/>
</dbReference>
<dbReference type="Gene3D" id="3.10.180.10">
    <property type="entry name" value="2,3-Dihydroxybiphenyl 1,2-Dioxygenase, domain 1"/>
    <property type="match status" value="1"/>
</dbReference>
<dbReference type="InterPro" id="IPR004360">
    <property type="entry name" value="Glyas_Fos-R_dOase_dom"/>
</dbReference>
<dbReference type="PROSITE" id="PS51819">
    <property type="entry name" value="VOC"/>
    <property type="match status" value="1"/>
</dbReference>
<evidence type="ECO:0000313" key="2">
    <source>
        <dbReference type="EMBL" id="GFE63746.1"/>
    </source>
</evidence>
<feature type="domain" description="VOC" evidence="1">
    <location>
        <begin position="12"/>
        <end position="131"/>
    </location>
</feature>
<evidence type="ECO:0000313" key="3">
    <source>
        <dbReference type="Proteomes" id="UP000436822"/>
    </source>
</evidence>
<sequence>MESRTGLGAIRSMDYVILLCDDLDLMKRFYRNIFGFDIEDEEPGLWVGFRVGTLFLGLRPRGRDYDGPPPPTNSAGVQLSFRVPPADVDLAYQDLQGKGVEIIERPTNQDWPHRTLFFKDPEKNVIEIFADIHPRETAASPTGRHRLITP</sequence>
<dbReference type="InterPro" id="IPR050383">
    <property type="entry name" value="GlyoxalaseI/FosfomycinResist"/>
</dbReference>
<accession>A0A6N6JC69</accession>
<dbReference type="EMBL" id="BLJE01000001">
    <property type="protein sequence ID" value="GFE63746.1"/>
    <property type="molecule type" value="Genomic_DNA"/>
</dbReference>
<dbReference type="InterPro" id="IPR029068">
    <property type="entry name" value="Glyas_Bleomycin-R_OHBP_Dase"/>
</dbReference>